<name>A0AAU9MIS0_9ASTR</name>
<reference evidence="2 3" key="1">
    <citation type="submission" date="2022-01" db="EMBL/GenBank/DDBJ databases">
        <authorList>
            <person name="Xiong W."/>
            <person name="Schranz E."/>
        </authorList>
    </citation>
    <scope>NUCLEOTIDE SEQUENCE [LARGE SCALE GENOMIC DNA]</scope>
</reference>
<sequence length="139" mass="14322">MESTAPKIAGEAAASDEEQHKDASSGLSLPSSGETSYVRHCASRVCGYEVLGAAGGFRSSFLVFPIGTCHRSGCIGSNSVSSSCLRVRVYVCSAGDKEKPPPPSGGGGYHRNCCCCCRFCVTAAALSRQTGNLSSSSWG</sequence>
<keyword evidence="3" id="KW-1185">Reference proteome</keyword>
<comment type="caution">
    <text evidence="2">The sequence shown here is derived from an EMBL/GenBank/DDBJ whole genome shotgun (WGS) entry which is preliminary data.</text>
</comment>
<proteinExistence type="predicted"/>
<accession>A0AAU9MIS0</accession>
<dbReference type="Proteomes" id="UP001157418">
    <property type="component" value="Unassembled WGS sequence"/>
</dbReference>
<dbReference type="AlphaFoldDB" id="A0AAU9MIS0"/>
<evidence type="ECO:0000313" key="2">
    <source>
        <dbReference type="EMBL" id="CAH1426775.1"/>
    </source>
</evidence>
<protein>
    <submittedName>
        <fullName evidence="2">Uncharacterized protein</fullName>
    </submittedName>
</protein>
<feature type="region of interest" description="Disordered" evidence="1">
    <location>
        <begin position="1"/>
        <end position="33"/>
    </location>
</feature>
<evidence type="ECO:0000256" key="1">
    <source>
        <dbReference type="SAM" id="MobiDB-lite"/>
    </source>
</evidence>
<organism evidence="2 3">
    <name type="scientific">Lactuca virosa</name>
    <dbReference type="NCBI Taxonomy" id="75947"/>
    <lineage>
        <taxon>Eukaryota</taxon>
        <taxon>Viridiplantae</taxon>
        <taxon>Streptophyta</taxon>
        <taxon>Embryophyta</taxon>
        <taxon>Tracheophyta</taxon>
        <taxon>Spermatophyta</taxon>
        <taxon>Magnoliopsida</taxon>
        <taxon>eudicotyledons</taxon>
        <taxon>Gunneridae</taxon>
        <taxon>Pentapetalae</taxon>
        <taxon>asterids</taxon>
        <taxon>campanulids</taxon>
        <taxon>Asterales</taxon>
        <taxon>Asteraceae</taxon>
        <taxon>Cichorioideae</taxon>
        <taxon>Cichorieae</taxon>
        <taxon>Lactucinae</taxon>
        <taxon>Lactuca</taxon>
    </lineage>
</organism>
<dbReference type="EMBL" id="CAKMRJ010002223">
    <property type="protein sequence ID" value="CAH1426775.1"/>
    <property type="molecule type" value="Genomic_DNA"/>
</dbReference>
<gene>
    <name evidence="2" type="ORF">LVIROSA_LOCUS13837</name>
</gene>
<evidence type="ECO:0000313" key="3">
    <source>
        <dbReference type="Proteomes" id="UP001157418"/>
    </source>
</evidence>